<dbReference type="Proteomes" id="UP000309138">
    <property type="component" value="Unassembled WGS sequence"/>
</dbReference>
<dbReference type="EMBL" id="SWKR01000002">
    <property type="protein sequence ID" value="TKD51332.1"/>
    <property type="molecule type" value="Genomic_DNA"/>
</dbReference>
<dbReference type="AlphaFoldDB" id="A0A4U1L3P0"/>
<dbReference type="InterPro" id="IPR016987">
    <property type="entry name" value="UCP023238"/>
</dbReference>
<reference evidence="1 2" key="1">
    <citation type="submission" date="2019-04" db="EMBL/GenBank/DDBJ databases">
        <authorList>
            <person name="Yang Y."/>
            <person name="Wei D."/>
        </authorList>
    </citation>
    <scope>NUCLEOTIDE SEQUENCE [LARGE SCALE GENOMIC DNA]</scope>
    <source>
        <strain evidence="1 2">L-1-4w-11</strain>
    </source>
</reference>
<gene>
    <name evidence="1" type="ORF">FBR43_11645</name>
</gene>
<evidence type="ECO:0000313" key="1">
    <source>
        <dbReference type="EMBL" id="TKD51332.1"/>
    </source>
</evidence>
<protein>
    <submittedName>
        <fullName evidence="1">Uncharacterized protein</fullName>
    </submittedName>
</protein>
<dbReference type="PIRSF" id="PIRSF032038">
    <property type="entry name" value="UCP023238"/>
    <property type="match status" value="1"/>
</dbReference>
<accession>A0A4U1L3P0</accession>
<sequence length="176" mass="19235">MSAMLAIAFAVTVAPQAQTVTPQSDAQGLRALAACRAIAAPDERLACYDKEAIALEQAVASGDLVALDREEVRKTRRSLFGFNLPAIRLFSRRDDRPAGEQEAVDQLAGVIKSARQLPRGKWQIELEDGAVWTQVDTKKLTIDPRSGHKIEIRRAALGSYLANVNGQTAIRVQRTQ</sequence>
<dbReference type="OrthoDB" id="7596780at2"/>
<evidence type="ECO:0000313" key="2">
    <source>
        <dbReference type="Proteomes" id="UP000309138"/>
    </source>
</evidence>
<name>A0A4U1L3P0_9SPHN</name>
<organism evidence="1 2">
    <name type="scientific">Sphingomonas baiyangensis</name>
    <dbReference type="NCBI Taxonomy" id="2572576"/>
    <lineage>
        <taxon>Bacteria</taxon>
        <taxon>Pseudomonadati</taxon>
        <taxon>Pseudomonadota</taxon>
        <taxon>Alphaproteobacteria</taxon>
        <taxon>Sphingomonadales</taxon>
        <taxon>Sphingomonadaceae</taxon>
        <taxon>Sphingomonas</taxon>
    </lineage>
</organism>
<dbReference type="RefSeq" id="WP_136943277.1">
    <property type="nucleotide sequence ID" value="NZ_SWKR01000002.1"/>
</dbReference>
<comment type="caution">
    <text evidence="1">The sequence shown here is derived from an EMBL/GenBank/DDBJ whole genome shotgun (WGS) entry which is preliminary data.</text>
</comment>
<keyword evidence="2" id="KW-1185">Reference proteome</keyword>
<proteinExistence type="predicted"/>